<dbReference type="Pfam" id="PF11987">
    <property type="entry name" value="IF-2"/>
    <property type="match status" value="1"/>
</dbReference>
<proteinExistence type="inferred from homology"/>
<dbReference type="SUPFAM" id="SSF52156">
    <property type="entry name" value="Initiation factor IF2/eIF5b, domain 3"/>
    <property type="match status" value="1"/>
</dbReference>
<dbReference type="GO" id="GO:0003924">
    <property type="term" value="F:GTPase activity"/>
    <property type="evidence" value="ECO:0007669"/>
    <property type="project" value="InterPro"/>
</dbReference>
<dbReference type="NCBIfam" id="TIGR00487">
    <property type="entry name" value="IF-2"/>
    <property type="match status" value="1"/>
</dbReference>
<dbReference type="InterPro" id="IPR036925">
    <property type="entry name" value="TIF_IF2_dom3_sf"/>
</dbReference>
<organism evidence="10 11">
    <name type="scientific">Candidatus Sungbacteria bacterium RIFCSPHIGHO2_02_FULL_49_20</name>
    <dbReference type="NCBI Taxonomy" id="1802272"/>
    <lineage>
        <taxon>Bacteria</taxon>
        <taxon>Candidatus Sungiibacteriota</taxon>
    </lineage>
</organism>
<dbReference type="InterPro" id="IPR000795">
    <property type="entry name" value="T_Tr_GTP-bd_dom"/>
</dbReference>
<feature type="domain" description="Tr-type G" evidence="9">
    <location>
        <begin position="15"/>
        <end position="184"/>
    </location>
</feature>
<dbReference type="SUPFAM" id="SSF50447">
    <property type="entry name" value="Translation proteins"/>
    <property type="match status" value="2"/>
</dbReference>
<evidence type="ECO:0000256" key="8">
    <source>
        <dbReference type="RuleBase" id="RU000644"/>
    </source>
</evidence>
<evidence type="ECO:0000256" key="4">
    <source>
        <dbReference type="ARBA" id="ARBA00022741"/>
    </source>
</evidence>
<evidence type="ECO:0000256" key="1">
    <source>
        <dbReference type="ARBA" id="ARBA00007733"/>
    </source>
</evidence>
<keyword evidence="4" id="KW-0547">Nucleotide-binding</keyword>
<dbReference type="InterPro" id="IPR005225">
    <property type="entry name" value="Small_GTP-bd"/>
</dbReference>
<dbReference type="Pfam" id="PF00009">
    <property type="entry name" value="GTP_EFTU"/>
    <property type="match status" value="1"/>
</dbReference>
<evidence type="ECO:0000256" key="7">
    <source>
        <dbReference type="NCBIfam" id="TIGR00487"/>
    </source>
</evidence>
<dbReference type="EMBL" id="MHQK01000015">
    <property type="protein sequence ID" value="OHA01947.1"/>
    <property type="molecule type" value="Genomic_DNA"/>
</dbReference>
<dbReference type="InterPro" id="IPR009000">
    <property type="entry name" value="Transl_B-barrel_sf"/>
</dbReference>
<protein>
    <recommendedName>
        <fullName evidence="2 7">Translation initiation factor IF-2</fullName>
    </recommendedName>
</protein>
<evidence type="ECO:0000256" key="6">
    <source>
        <dbReference type="ARBA" id="ARBA00023134"/>
    </source>
</evidence>
<dbReference type="Proteomes" id="UP000178710">
    <property type="component" value="Unassembled WGS sequence"/>
</dbReference>
<dbReference type="Gene3D" id="2.40.30.10">
    <property type="entry name" value="Translation factors"/>
    <property type="match status" value="2"/>
</dbReference>
<accession>A0A1G2KR84</accession>
<evidence type="ECO:0000259" key="9">
    <source>
        <dbReference type="PROSITE" id="PS51722"/>
    </source>
</evidence>
<dbReference type="PANTHER" id="PTHR43381:SF4">
    <property type="entry name" value="EUKARYOTIC TRANSLATION INITIATION FACTOR 5B"/>
    <property type="match status" value="1"/>
</dbReference>
<dbReference type="PANTHER" id="PTHR43381">
    <property type="entry name" value="TRANSLATION INITIATION FACTOR IF-2-RELATED"/>
    <property type="match status" value="1"/>
</dbReference>
<dbReference type="CDD" id="cd01887">
    <property type="entry name" value="IF2_eIF5B"/>
    <property type="match status" value="1"/>
</dbReference>
<evidence type="ECO:0000313" key="10">
    <source>
        <dbReference type="EMBL" id="OHA01947.1"/>
    </source>
</evidence>
<dbReference type="PROSITE" id="PS51722">
    <property type="entry name" value="G_TR_2"/>
    <property type="match status" value="1"/>
</dbReference>
<dbReference type="InterPro" id="IPR053905">
    <property type="entry name" value="EF-G-like_DII"/>
</dbReference>
<sequence>MVKTAEKKVKIKNATRPPIIVVMGHVDHGKTSLLDYVRKSRVADNESGGITQHIGAYTLEFKGKRLTFIDTPGHEAFTKMRSRGAKVADIGVLVVAADEGVKPQTKEAIQILKASEIPFVVAINKIDRPGKDVERVKKELSESEVQVESWGGKIPSVELSAKTGEGVDSLLETLELVAEMEELEVDPALPGEAVVIESHRDPRRGATATLLIRNGKIGRGDFLAIDGVVNSVKILEDFKGGVIQAAGPSDPVRVAGFAEVPHVGSTAYAFPTKMATEEFANTQLKKAVAETAVAVQGRIYINVILKADVSGSREAIEEVLSKMQLEDIGIRLIRSEVGDINESDLQLAMSSTNVAILGFKVKFPGHLSDIASKNQVTVITADVIYELLDQFKEAVRHLIPAEIREVALGKLKVLKFFKQEKSKQIIGGRVTEGLAETGALLRVVRKDVVQGKGKVYNLQIRLQQTKEVAEGNECGLSVEADIMIAEGDVLEFYKEERIERSF</sequence>
<dbReference type="NCBIfam" id="TIGR00231">
    <property type="entry name" value="small_GTP"/>
    <property type="match status" value="1"/>
</dbReference>
<evidence type="ECO:0000256" key="3">
    <source>
        <dbReference type="ARBA" id="ARBA00022540"/>
    </source>
</evidence>
<dbReference type="InterPro" id="IPR027417">
    <property type="entry name" value="P-loop_NTPase"/>
</dbReference>
<gene>
    <name evidence="10" type="ORF">A3C12_01090</name>
</gene>
<dbReference type="InterPro" id="IPR015760">
    <property type="entry name" value="TIF_IF2"/>
</dbReference>
<dbReference type="SUPFAM" id="SSF52540">
    <property type="entry name" value="P-loop containing nucleoside triphosphate hydrolases"/>
    <property type="match status" value="1"/>
</dbReference>
<name>A0A1G2KR84_9BACT</name>
<comment type="similarity">
    <text evidence="1 8">Belongs to the TRAFAC class translation factor GTPase superfamily. Classic translation factor GTPase family. IF-2 subfamily.</text>
</comment>
<keyword evidence="3 8" id="KW-0396">Initiation factor</keyword>
<dbReference type="GO" id="GO:0005737">
    <property type="term" value="C:cytoplasm"/>
    <property type="evidence" value="ECO:0007669"/>
    <property type="project" value="UniProtKB-UniRule"/>
</dbReference>
<comment type="function">
    <text evidence="8">One of the essential components for the initiation of protein synthesis. Protects formylmethionyl-tRNA from spontaneous hydrolysis and promotes its binding to the 30S ribosomal subunits. Also involved in the hydrolysis of GTP during the formation of the 70S ribosomal complex.</text>
</comment>
<reference evidence="10 11" key="1">
    <citation type="journal article" date="2016" name="Nat. Commun.">
        <title>Thousands of microbial genomes shed light on interconnected biogeochemical processes in an aquifer system.</title>
        <authorList>
            <person name="Anantharaman K."/>
            <person name="Brown C.T."/>
            <person name="Hug L.A."/>
            <person name="Sharon I."/>
            <person name="Castelle C.J."/>
            <person name="Probst A.J."/>
            <person name="Thomas B.C."/>
            <person name="Singh A."/>
            <person name="Wilkins M.J."/>
            <person name="Karaoz U."/>
            <person name="Brodie E.L."/>
            <person name="Williams K.H."/>
            <person name="Hubbard S.S."/>
            <person name="Banfield J.F."/>
        </authorList>
    </citation>
    <scope>NUCLEOTIDE SEQUENCE [LARGE SCALE GENOMIC DNA]</scope>
</reference>
<dbReference type="Pfam" id="PF22042">
    <property type="entry name" value="EF-G_D2"/>
    <property type="match status" value="1"/>
</dbReference>
<dbReference type="GO" id="GO:0003743">
    <property type="term" value="F:translation initiation factor activity"/>
    <property type="evidence" value="ECO:0007669"/>
    <property type="project" value="UniProtKB-UniRule"/>
</dbReference>
<dbReference type="AlphaFoldDB" id="A0A1G2KR84"/>
<dbReference type="InterPro" id="IPR000178">
    <property type="entry name" value="TF_IF2_bacterial-like"/>
</dbReference>
<dbReference type="FunFam" id="3.40.50.10050:FF:000001">
    <property type="entry name" value="Translation initiation factor IF-2"/>
    <property type="match status" value="1"/>
</dbReference>
<keyword evidence="5 8" id="KW-0648">Protein biosynthesis</keyword>
<keyword evidence="6" id="KW-0342">GTP-binding</keyword>
<dbReference type="GO" id="GO:0005525">
    <property type="term" value="F:GTP binding"/>
    <property type="evidence" value="ECO:0007669"/>
    <property type="project" value="UniProtKB-KW"/>
</dbReference>
<dbReference type="Gene3D" id="3.40.50.10050">
    <property type="entry name" value="Translation initiation factor IF- 2, domain 3"/>
    <property type="match status" value="1"/>
</dbReference>
<evidence type="ECO:0000313" key="11">
    <source>
        <dbReference type="Proteomes" id="UP000178710"/>
    </source>
</evidence>
<evidence type="ECO:0000256" key="2">
    <source>
        <dbReference type="ARBA" id="ARBA00020675"/>
    </source>
</evidence>
<dbReference type="FunFam" id="3.40.50.300:FF:000019">
    <property type="entry name" value="Translation initiation factor IF-2"/>
    <property type="match status" value="1"/>
</dbReference>
<evidence type="ECO:0000256" key="5">
    <source>
        <dbReference type="ARBA" id="ARBA00022917"/>
    </source>
</evidence>
<dbReference type="InterPro" id="IPR023115">
    <property type="entry name" value="TIF_IF2_dom3"/>
</dbReference>
<comment type="caution">
    <text evidence="10">The sequence shown here is derived from an EMBL/GenBank/DDBJ whole genome shotgun (WGS) entry which is preliminary data.</text>
</comment>
<dbReference type="Gene3D" id="3.40.50.300">
    <property type="entry name" value="P-loop containing nucleotide triphosphate hydrolases"/>
    <property type="match status" value="1"/>
</dbReference>